<dbReference type="AlphaFoldDB" id="A0A1E5QJ86"/>
<comment type="caution">
    <text evidence="1">The sequence shown here is derived from an EMBL/GenBank/DDBJ whole genome shotgun (WGS) entry which is preliminary data.</text>
</comment>
<evidence type="ECO:0000313" key="1">
    <source>
        <dbReference type="EMBL" id="OEJ74732.1"/>
    </source>
</evidence>
<organism evidence="1">
    <name type="scientific">Desertifilum tharense IPPAS B-1220</name>
    <dbReference type="NCBI Taxonomy" id="1781255"/>
    <lineage>
        <taxon>Bacteria</taxon>
        <taxon>Bacillati</taxon>
        <taxon>Cyanobacteriota</taxon>
        <taxon>Cyanophyceae</taxon>
        <taxon>Desertifilales</taxon>
        <taxon>Desertifilaceae</taxon>
        <taxon>Desertifilum</taxon>
    </lineage>
</organism>
<gene>
    <name evidence="1" type="ORF">BH720_13210</name>
</gene>
<name>A0A1E5QJ86_9CYAN</name>
<dbReference type="RefSeq" id="WP_069967680.1">
    <property type="nucleotide sequence ID" value="NZ_CM124774.1"/>
</dbReference>
<accession>A0A1E5QJ86</accession>
<dbReference type="EMBL" id="MJGC01000062">
    <property type="protein sequence ID" value="OEJ74732.1"/>
    <property type="molecule type" value="Genomic_DNA"/>
</dbReference>
<dbReference type="OrthoDB" id="462175at2"/>
<sequence>MAQTWTDTTYKLDGSEMTIVTTHDRFNQVSLYIPGYSLDGRGFSVYFGIDHIELLEDLVDKLKGMATEVHLQNSPPLLPRAAKVPELVN</sequence>
<protein>
    <submittedName>
        <fullName evidence="1">Uncharacterized protein</fullName>
    </submittedName>
</protein>
<reference evidence="1" key="1">
    <citation type="submission" date="2016-09" db="EMBL/GenBank/DDBJ databases">
        <title>Draft genome of thermotolerant cyanobacterium Desertifilum sp. strain IPPAS B-1220.</title>
        <authorList>
            <person name="Sinetova M.A."/>
            <person name="Bolakhan K."/>
            <person name="Zayadan B.K."/>
            <person name="Mironov K.S."/>
            <person name="Ustinova V."/>
            <person name="Kupriyanova E.V."/>
            <person name="Sidorov R.A."/>
            <person name="Skrypnik A.N."/>
            <person name="Gogoleva N.E."/>
            <person name="Gogolev Y.V."/>
            <person name="Los D.A."/>
        </authorList>
    </citation>
    <scope>NUCLEOTIDE SEQUENCE [LARGE SCALE GENOMIC DNA]</scope>
    <source>
        <strain evidence="1">IPPAS B-1220</strain>
    </source>
</reference>
<proteinExistence type="predicted"/>